<proteinExistence type="predicted"/>
<dbReference type="EMBL" id="KI913280">
    <property type="protein sequence ID" value="ETV64690.1"/>
    <property type="molecule type" value="Genomic_DNA"/>
</dbReference>
<dbReference type="RefSeq" id="XP_009845825.1">
    <property type="nucleotide sequence ID" value="XM_009847523.1"/>
</dbReference>
<reference evidence="1" key="1">
    <citation type="submission" date="2013-12" db="EMBL/GenBank/DDBJ databases">
        <title>The Genome Sequence of Aphanomyces astaci APO3.</title>
        <authorList>
            <consortium name="The Broad Institute Genomics Platform"/>
            <person name="Russ C."/>
            <person name="Tyler B."/>
            <person name="van West P."/>
            <person name="Dieguez-Uribeondo J."/>
            <person name="Young S.K."/>
            <person name="Zeng Q."/>
            <person name="Gargeya S."/>
            <person name="Fitzgerald M."/>
            <person name="Abouelleil A."/>
            <person name="Alvarado L."/>
            <person name="Chapman S.B."/>
            <person name="Gainer-Dewar J."/>
            <person name="Goldberg J."/>
            <person name="Griggs A."/>
            <person name="Gujja S."/>
            <person name="Hansen M."/>
            <person name="Howarth C."/>
            <person name="Imamovic A."/>
            <person name="Ireland A."/>
            <person name="Larimer J."/>
            <person name="McCowan C."/>
            <person name="Murphy C."/>
            <person name="Pearson M."/>
            <person name="Poon T.W."/>
            <person name="Priest M."/>
            <person name="Roberts A."/>
            <person name="Saif S."/>
            <person name="Shea T."/>
            <person name="Sykes S."/>
            <person name="Wortman J."/>
            <person name="Nusbaum C."/>
            <person name="Birren B."/>
        </authorList>
    </citation>
    <scope>NUCLEOTIDE SEQUENCE [LARGE SCALE GENOMIC DNA]</scope>
    <source>
        <strain evidence="1">APO3</strain>
    </source>
</reference>
<dbReference type="Pfam" id="PF04827">
    <property type="entry name" value="Plant_tran"/>
    <property type="match status" value="1"/>
</dbReference>
<dbReference type="InterPro" id="IPR006912">
    <property type="entry name" value="Harbinger_derived_prot"/>
</dbReference>
<organism evidence="1">
    <name type="scientific">Aphanomyces astaci</name>
    <name type="common">Crayfish plague agent</name>
    <dbReference type="NCBI Taxonomy" id="112090"/>
    <lineage>
        <taxon>Eukaryota</taxon>
        <taxon>Sar</taxon>
        <taxon>Stramenopiles</taxon>
        <taxon>Oomycota</taxon>
        <taxon>Saprolegniomycetes</taxon>
        <taxon>Saprolegniales</taxon>
        <taxon>Verrucalvaceae</taxon>
        <taxon>Aphanomyces</taxon>
    </lineage>
</organism>
<dbReference type="PANTHER" id="PTHR47150:SF5">
    <property type="entry name" value="OS07G0546750 PROTEIN"/>
    <property type="match status" value="1"/>
</dbReference>
<evidence type="ECO:0008006" key="2">
    <source>
        <dbReference type="Google" id="ProtNLM"/>
    </source>
</evidence>
<sequence>MDQAWEILGFHQSPARPKGSTANRQPNLPRDSEAAHARIYRDYFGPNPIYGEAKFRRRFRMARPLFERIMDGVAMRDEYFLQRDDATGKHGLSPLQKCVAALRMLCYGLAADAVDEYVKIGESTALMSFKLSSTNLGQRTNASLLQWTCNVAITLNAERGFPGMFGSLDCTHLQWAKCPVAFQGQYQDRRGDKSIIMEAVAGPDLWVWHSYIGLPGSNNDINVLDRSPLIEKIIGGVAPHCSYVVNGHAYTMSYLLVDGIYPNWPTFMKTIAQPQGEKR</sequence>
<evidence type="ECO:0000313" key="1">
    <source>
        <dbReference type="EMBL" id="ETV64690.1"/>
    </source>
</evidence>
<protein>
    <recommendedName>
        <fullName evidence="2">DDE Tnp4 domain-containing protein</fullName>
    </recommendedName>
</protein>
<dbReference type="AlphaFoldDB" id="W4FB15"/>
<accession>W4FB15</accession>
<dbReference type="VEuPathDB" id="FungiDB:H257_18468"/>
<dbReference type="PANTHER" id="PTHR47150">
    <property type="entry name" value="OS12G0169200 PROTEIN"/>
    <property type="match status" value="1"/>
</dbReference>
<gene>
    <name evidence="1" type="ORF">H257_18468</name>
</gene>
<dbReference type="GeneID" id="20820464"/>
<dbReference type="OrthoDB" id="119179at2759"/>
<dbReference type="STRING" id="112090.W4FB15"/>
<name>W4FB15_APHAT</name>